<name>A0AAW7Z9L5_9FIRM</name>
<evidence type="ECO:0000313" key="3">
    <source>
        <dbReference type="Proteomes" id="UP001172911"/>
    </source>
</evidence>
<feature type="compositionally biased region" description="Gly residues" evidence="1">
    <location>
        <begin position="15"/>
        <end position="24"/>
    </location>
</feature>
<proteinExistence type="predicted"/>
<evidence type="ECO:0000313" key="2">
    <source>
        <dbReference type="EMBL" id="MDO7786007.1"/>
    </source>
</evidence>
<gene>
    <name evidence="2" type="ORF">P6N53_02045</name>
</gene>
<protein>
    <submittedName>
        <fullName evidence="2">Uncharacterized protein</fullName>
    </submittedName>
</protein>
<keyword evidence="3" id="KW-1185">Reference proteome</keyword>
<dbReference type="Proteomes" id="UP001172911">
    <property type="component" value="Unassembled WGS sequence"/>
</dbReference>
<dbReference type="RefSeq" id="WP_304540759.1">
    <property type="nucleotide sequence ID" value="NZ_JARPTC010000002.1"/>
</dbReference>
<evidence type="ECO:0000256" key="1">
    <source>
        <dbReference type="SAM" id="MobiDB-lite"/>
    </source>
</evidence>
<accession>A0AAW7Z9L5</accession>
<dbReference type="AlphaFoldDB" id="A0AAW7Z9L5"/>
<dbReference type="EMBL" id="JARPTC010000002">
    <property type="protein sequence ID" value="MDO7786007.1"/>
    <property type="molecule type" value="Genomic_DNA"/>
</dbReference>
<feature type="region of interest" description="Disordered" evidence="1">
    <location>
        <begin position="1"/>
        <end position="26"/>
    </location>
</feature>
<comment type="caution">
    <text evidence="2">The sequence shown here is derived from an EMBL/GenBank/DDBJ whole genome shotgun (WGS) entry which is preliminary data.</text>
</comment>
<reference evidence="2" key="2">
    <citation type="submission" date="2023-03" db="EMBL/GenBank/DDBJ databases">
        <authorList>
            <person name="Zhang Z."/>
        </authorList>
    </citation>
    <scope>NUCLEOTIDE SEQUENCE</scope>
    <source>
        <strain evidence="2">DSA</strain>
    </source>
</reference>
<organism evidence="2 3">
    <name type="scientific">Desulforamulus aquiferis</name>
    <dbReference type="NCBI Taxonomy" id="1397668"/>
    <lineage>
        <taxon>Bacteria</taxon>
        <taxon>Bacillati</taxon>
        <taxon>Bacillota</taxon>
        <taxon>Clostridia</taxon>
        <taxon>Eubacteriales</taxon>
        <taxon>Peptococcaceae</taxon>
        <taxon>Desulforamulus</taxon>
    </lineage>
</organism>
<reference evidence="2" key="1">
    <citation type="journal article" date="2023" name="J. Hazard. Mater.">
        <title>Anaerobic biodegradation of pyrene and benzo[a]pyrene by a new sulfate-reducing Desulforamulus aquiferis strain DSA.</title>
        <authorList>
            <person name="Zhang Z."/>
            <person name="Sun J."/>
            <person name="Gong X."/>
            <person name="Wang C."/>
            <person name="Wang H."/>
        </authorList>
    </citation>
    <scope>NUCLEOTIDE SEQUENCE</scope>
    <source>
        <strain evidence="2">DSA</strain>
    </source>
</reference>
<sequence>MAKRIKGLLKNAGTTGEGSLVGKGGYHETWDTGKANYIKKIQKMTGINRPSE</sequence>